<dbReference type="GO" id="GO:0032153">
    <property type="term" value="C:cell division site"/>
    <property type="evidence" value="ECO:0007669"/>
    <property type="project" value="TreeGrafter"/>
</dbReference>
<evidence type="ECO:0000259" key="7">
    <source>
        <dbReference type="Pfam" id="PF02687"/>
    </source>
</evidence>
<dbReference type="GO" id="GO:0005886">
    <property type="term" value="C:plasma membrane"/>
    <property type="evidence" value="ECO:0007669"/>
    <property type="project" value="UniProtKB-SubCell"/>
</dbReference>
<feature type="transmembrane region" description="Helical" evidence="6">
    <location>
        <begin position="23"/>
        <end position="45"/>
    </location>
</feature>
<evidence type="ECO:0000256" key="6">
    <source>
        <dbReference type="SAM" id="Phobius"/>
    </source>
</evidence>
<feature type="transmembrane region" description="Helical" evidence="6">
    <location>
        <begin position="264"/>
        <end position="287"/>
    </location>
</feature>
<dbReference type="PANTHER" id="PTHR47755:SF1">
    <property type="entry name" value="CELL DIVISION PROTEIN FTSX"/>
    <property type="match status" value="1"/>
</dbReference>
<evidence type="ECO:0000256" key="1">
    <source>
        <dbReference type="ARBA" id="ARBA00004651"/>
    </source>
</evidence>
<comment type="subcellular location">
    <subcellularLocation>
        <location evidence="1">Cell membrane</location>
        <topology evidence="1">Multi-pass membrane protein</topology>
    </subcellularLocation>
</comment>
<feature type="domain" description="ABC3 transporter permease C-terminal" evidence="7">
    <location>
        <begin position="172"/>
        <end position="283"/>
    </location>
</feature>
<sequence length="295" mass="33315">MFKRTRPTIHSEIPFDRLKGSKMVFGTLGLMVFLITLCLSGTILLERFLKTWRHETIQGFTATLPSTSDPQEQFLQQMEFMKFLKKIPGVLHIEIITREKRTSIFDQWTYSTSKPPSSQAIEATFCNRVKISFSQIFSTLETNFPTIHLEVGRKSKETFLKIAQAAQFSIMILAGLIGIAAIFTIAFTTHAGLIIHDQVIEILRLIGAEDRFIAKQFQRYALNLAVKGGLLGCSLSALLYFLLLSTFDFSLLSLSSRTFPYVEIWGIIAFSPILVAIIIMISTRITVMLSLSQET</sequence>
<proteinExistence type="predicted"/>
<dbReference type="PANTHER" id="PTHR47755">
    <property type="entry name" value="CELL DIVISION PROTEIN FTSX"/>
    <property type="match status" value="1"/>
</dbReference>
<keyword evidence="4 6" id="KW-1133">Transmembrane helix</keyword>
<keyword evidence="3 6" id="KW-0812">Transmembrane</keyword>
<protein>
    <recommendedName>
        <fullName evidence="7">ABC3 transporter permease C-terminal domain-containing protein</fullName>
    </recommendedName>
</protein>
<evidence type="ECO:0000256" key="2">
    <source>
        <dbReference type="ARBA" id="ARBA00022475"/>
    </source>
</evidence>
<evidence type="ECO:0000256" key="5">
    <source>
        <dbReference type="ARBA" id="ARBA00023136"/>
    </source>
</evidence>
<dbReference type="EMBL" id="JAFKGL010000017">
    <property type="protein sequence ID" value="MBN9413156.1"/>
    <property type="molecule type" value="Genomic_DNA"/>
</dbReference>
<gene>
    <name evidence="8" type="ORF">J0H12_04450</name>
</gene>
<accession>A0A8J7TT96</accession>
<dbReference type="InterPro" id="IPR003838">
    <property type="entry name" value="ABC3_permease_C"/>
</dbReference>
<evidence type="ECO:0000313" key="8">
    <source>
        <dbReference type="EMBL" id="MBN9413156.1"/>
    </source>
</evidence>
<feature type="transmembrane region" description="Helical" evidence="6">
    <location>
        <begin position="168"/>
        <end position="195"/>
    </location>
</feature>
<name>A0A8J7TT96_9PROT</name>
<dbReference type="Proteomes" id="UP000664414">
    <property type="component" value="Unassembled WGS sequence"/>
</dbReference>
<reference evidence="8" key="1">
    <citation type="submission" date="2021-02" db="EMBL/GenBank/DDBJ databases">
        <title>Thiocyanate and organic carbon inputs drive convergent selection for specific autotrophic Afipia and Thiobacillus strains within complex microbiomes.</title>
        <authorList>
            <person name="Huddy R.J."/>
            <person name="Sachdeva R."/>
            <person name="Kadzinga F."/>
            <person name="Kantor R.S."/>
            <person name="Harrison S.T.L."/>
            <person name="Banfield J.F."/>
        </authorList>
    </citation>
    <scope>NUCLEOTIDE SEQUENCE</scope>
    <source>
        <strain evidence="8">SCN18_10_11_15_R4_P_38_20</strain>
    </source>
</reference>
<evidence type="ECO:0000256" key="4">
    <source>
        <dbReference type="ARBA" id="ARBA00022989"/>
    </source>
</evidence>
<keyword evidence="5 6" id="KW-0472">Membrane</keyword>
<feature type="transmembrane region" description="Helical" evidence="6">
    <location>
        <begin position="220"/>
        <end position="244"/>
    </location>
</feature>
<comment type="caution">
    <text evidence="8">The sequence shown here is derived from an EMBL/GenBank/DDBJ whole genome shotgun (WGS) entry which is preliminary data.</text>
</comment>
<dbReference type="Pfam" id="PF02687">
    <property type="entry name" value="FtsX"/>
    <property type="match status" value="1"/>
</dbReference>
<organism evidence="8 9">
    <name type="scientific">Candidatus Paracaedimonas acanthamoebae</name>
    <dbReference type="NCBI Taxonomy" id="244581"/>
    <lineage>
        <taxon>Bacteria</taxon>
        <taxon>Pseudomonadati</taxon>
        <taxon>Pseudomonadota</taxon>
        <taxon>Alphaproteobacteria</taxon>
        <taxon>Holosporales</taxon>
        <taxon>Caedimonadaceae</taxon>
        <taxon>Candidatus Paracaedimonas</taxon>
    </lineage>
</organism>
<keyword evidence="2" id="KW-1003">Cell membrane</keyword>
<dbReference type="InterPro" id="IPR004513">
    <property type="entry name" value="FtsX"/>
</dbReference>
<evidence type="ECO:0000313" key="9">
    <source>
        <dbReference type="Proteomes" id="UP000664414"/>
    </source>
</evidence>
<dbReference type="GO" id="GO:0051301">
    <property type="term" value="P:cell division"/>
    <property type="evidence" value="ECO:0007669"/>
    <property type="project" value="InterPro"/>
</dbReference>
<dbReference type="AlphaFoldDB" id="A0A8J7TT96"/>
<evidence type="ECO:0000256" key="3">
    <source>
        <dbReference type="ARBA" id="ARBA00022692"/>
    </source>
</evidence>